<dbReference type="AlphaFoldDB" id="A0A3A5K0Z6"/>
<dbReference type="CDD" id="cd00093">
    <property type="entry name" value="HTH_XRE"/>
    <property type="match status" value="1"/>
</dbReference>
<dbReference type="PROSITE" id="PS50943">
    <property type="entry name" value="HTH_CROC1"/>
    <property type="match status" value="1"/>
</dbReference>
<dbReference type="Pfam" id="PF01381">
    <property type="entry name" value="HTH_3"/>
    <property type="match status" value="1"/>
</dbReference>
<dbReference type="OrthoDB" id="4419620at2"/>
<feature type="domain" description="HTH cro/C1-type" evidence="1">
    <location>
        <begin position="9"/>
        <end position="43"/>
    </location>
</feature>
<dbReference type="GO" id="GO:0003677">
    <property type="term" value="F:DNA binding"/>
    <property type="evidence" value="ECO:0007669"/>
    <property type="project" value="InterPro"/>
</dbReference>
<organism evidence="2 3">
    <name type="scientific">Mesorhizobium waimense</name>
    <dbReference type="NCBI Taxonomy" id="1300307"/>
    <lineage>
        <taxon>Bacteria</taxon>
        <taxon>Pseudomonadati</taxon>
        <taxon>Pseudomonadota</taxon>
        <taxon>Alphaproteobacteria</taxon>
        <taxon>Hyphomicrobiales</taxon>
        <taxon>Phyllobacteriaceae</taxon>
        <taxon>Mesorhizobium</taxon>
    </lineage>
</organism>
<evidence type="ECO:0000259" key="1">
    <source>
        <dbReference type="PROSITE" id="PS50943"/>
    </source>
</evidence>
<protein>
    <submittedName>
        <fullName evidence="2">XRE family transcriptional regulator</fullName>
    </submittedName>
</protein>
<dbReference type="InterPro" id="IPR010982">
    <property type="entry name" value="Lambda_DNA-bd_dom_sf"/>
</dbReference>
<dbReference type="RefSeq" id="WP_120018649.1">
    <property type="nucleotide sequence ID" value="NZ_QZWZ01000055.1"/>
</dbReference>
<evidence type="ECO:0000313" key="3">
    <source>
        <dbReference type="Proteomes" id="UP000272706"/>
    </source>
</evidence>
<comment type="caution">
    <text evidence="2">The sequence shown here is derived from an EMBL/GenBank/DDBJ whole genome shotgun (WGS) entry which is preliminary data.</text>
</comment>
<dbReference type="InterPro" id="IPR001387">
    <property type="entry name" value="Cro/C1-type_HTH"/>
</dbReference>
<dbReference type="Proteomes" id="UP000272706">
    <property type="component" value="Unassembled WGS sequence"/>
</dbReference>
<keyword evidence="3" id="KW-1185">Reference proteome</keyword>
<dbReference type="EMBL" id="QZWZ01000055">
    <property type="protein sequence ID" value="RJT28143.1"/>
    <property type="molecule type" value="Genomic_DNA"/>
</dbReference>
<dbReference type="SUPFAM" id="SSF47413">
    <property type="entry name" value="lambda repressor-like DNA-binding domains"/>
    <property type="match status" value="1"/>
</dbReference>
<proteinExistence type="predicted"/>
<sequence>MMISAAQCRAARALLDWSQDELAQNAQVARATIADFERNVRQPMRNNLISMVSSLEAAGMAFIAETEDGAGVGVKFRKVELEYSKSLRQASDGLILPVRYKGTALSVYISRDLIDDIDRTNYRPADRLAAVQKHFPIFLRATEEAILKGKVSSDAKLLLSYDDFPDGTF</sequence>
<name>A0A3A5K0Z6_9HYPH</name>
<gene>
    <name evidence="2" type="ORF">D3227_34745</name>
</gene>
<dbReference type="Gene3D" id="1.10.260.40">
    <property type="entry name" value="lambda repressor-like DNA-binding domains"/>
    <property type="match status" value="1"/>
</dbReference>
<evidence type="ECO:0000313" key="2">
    <source>
        <dbReference type="EMBL" id="RJT28143.1"/>
    </source>
</evidence>
<reference evidence="2 3" key="1">
    <citation type="submission" date="2018-09" db="EMBL/GenBank/DDBJ databases">
        <title>Mesorhizobium carmichaelinearum sp. nov. isolated from Carmichaelinea spp. root nodules in New Zealand.</title>
        <authorList>
            <person name="De Meyer S.E."/>
        </authorList>
    </citation>
    <scope>NUCLEOTIDE SEQUENCE [LARGE SCALE GENOMIC DNA]</scope>
    <source>
        <strain evidence="2 3">ICMP19557</strain>
    </source>
</reference>
<accession>A0A3A5K0Z6</accession>